<name>A0A9P4N0S9_9PLEO</name>
<comment type="caution">
    <text evidence="2">The sequence shown here is derived from an EMBL/GenBank/DDBJ whole genome shotgun (WGS) entry which is preliminary data.</text>
</comment>
<protein>
    <submittedName>
        <fullName evidence="2">Uncharacterized protein</fullName>
    </submittedName>
</protein>
<proteinExistence type="predicted"/>
<organism evidence="2 3">
    <name type="scientific">Lojkania enalia</name>
    <dbReference type="NCBI Taxonomy" id="147567"/>
    <lineage>
        <taxon>Eukaryota</taxon>
        <taxon>Fungi</taxon>
        <taxon>Dikarya</taxon>
        <taxon>Ascomycota</taxon>
        <taxon>Pezizomycotina</taxon>
        <taxon>Dothideomycetes</taxon>
        <taxon>Pleosporomycetidae</taxon>
        <taxon>Pleosporales</taxon>
        <taxon>Pleosporales incertae sedis</taxon>
        <taxon>Lojkania</taxon>
    </lineage>
</organism>
<sequence length="226" mass="25060">MCFHSESRDPTSSTEQLHELHRREPSTEPHGPHRMFTHRSLESSGITTSSKLSLYRVAAIVRPTSSVEHSPILPFRASSLPRLLDRTHVLKPLQRTLPLASNMLLHLLLLLVSGITTSLAVPNSLPPSQKSQGPPEIRDTAQDHCGYAAFRTCCGRNLKAGTGCEQLDNDIEGYYVKGNPRDIGRLKGKNVCWRSCVKRERREEGKRGRHGITSPDLLDDGSAPAE</sequence>
<accession>A0A9P4N0S9</accession>
<gene>
    <name evidence="2" type="ORF">CC78DRAFT_547153</name>
</gene>
<dbReference type="Proteomes" id="UP000800093">
    <property type="component" value="Unassembled WGS sequence"/>
</dbReference>
<dbReference type="EMBL" id="ML986671">
    <property type="protein sequence ID" value="KAF2260818.1"/>
    <property type="molecule type" value="Genomic_DNA"/>
</dbReference>
<keyword evidence="3" id="KW-1185">Reference proteome</keyword>
<reference evidence="3" key="1">
    <citation type="journal article" date="2020" name="Stud. Mycol.">
        <title>101 Dothideomycetes genomes: A test case for predicting lifestyles and emergence of pathogens.</title>
        <authorList>
            <person name="Haridas S."/>
            <person name="Albert R."/>
            <person name="Binder M."/>
            <person name="Bloem J."/>
            <person name="LaButti K."/>
            <person name="Salamov A."/>
            <person name="Andreopoulos B."/>
            <person name="Baker S."/>
            <person name="Barry K."/>
            <person name="Bills G."/>
            <person name="Bluhm B."/>
            <person name="Cannon C."/>
            <person name="Castanera R."/>
            <person name="Culley D."/>
            <person name="Daum C."/>
            <person name="Ezra D."/>
            <person name="Gonzalez J."/>
            <person name="Henrissat B."/>
            <person name="Kuo A."/>
            <person name="Liang C."/>
            <person name="Lipzen A."/>
            <person name="Lutzoni F."/>
            <person name="Magnuson J."/>
            <person name="Mondo S."/>
            <person name="Nolan M."/>
            <person name="Ohm R."/>
            <person name="Pangilinan J."/>
            <person name="Park H.-J."/>
            <person name="Ramirez L."/>
            <person name="Alfaro M."/>
            <person name="Sun H."/>
            <person name="Tritt A."/>
            <person name="Yoshinaga Y."/>
            <person name="Zwiers L.-H."/>
            <person name="Turgeon B."/>
            <person name="Goodwin S."/>
            <person name="Spatafora J."/>
            <person name="Crous P."/>
            <person name="Grigoriev I."/>
        </authorList>
    </citation>
    <scope>NUCLEOTIDE SEQUENCE [LARGE SCALE GENOMIC DNA]</scope>
    <source>
        <strain evidence="3">CBS 304.66</strain>
    </source>
</reference>
<feature type="region of interest" description="Disordered" evidence="1">
    <location>
        <begin position="202"/>
        <end position="226"/>
    </location>
</feature>
<feature type="compositionally biased region" description="Basic and acidic residues" evidence="1">
    <location>
        <begin position="16"/>
        <end position="31"/>
    </location>
</feature>
<evidence type="ECO:0000313" key="3">
    <source>
        <dbReference type="Proteomes" id="UP000800093"/>
    </source>
</evidence>
<dbReference type="AlphaFoldDB" id="A0A9P4N0S9"/>
<evidence type="ECO:0000256" key="1">
    <source>
        <dbReference type="SAM" id="MobiDB-lite"/>
    </source>
</evidence>
<evidence type="ECO:0000313" key="2">
    <source>
        <dbReference type="EMBL" id="KAF2260818.1"/>
    </source>
</evidence>
<feature type="region of interest" description="Disordered" evidence="1">
    <location>
        <begin position="1"/>
        <end position="43"/>
    </location>
</feature>